<keyword evidence="2" id="KW-1185">Reference proteome</keyword>
<dbReference type="EMBL" id="KR052480">
    <property type="protein sequence ID" value="AKF12794.1"/>
    <property type="molecule type" value="Genomic_DNA"/>
</dbReference>
<gene>
    <name evidence="1" type="ORF">PHIM7_249</name>
</gene>
<proteinExistence type="predicted"/>
<sequence>MKMGMALIPSPPYIVVFLDPTYECPNFPRTDLKPPTTIENRLNGLGSA</sequence>
<organism evidence="1 2">
    <name type="scientific">Sinorhizobium phage phiM7</name>
    <dbReference type="NCBI Taxonomy" id="1647403"/>
    <lineage>
        <taxon>Viruses</taxon>
        <taxon>Duplodnaviria</taxon>
        <taxon>Heunggongvirae</taxon>
        <taxon>Uroviricota</taxon>
        <taxon>Caudoviricetes</taxon>
        <taxon>Emdodecavirus</taxon>
        <taxon>Emdodecavirus M7</taxon>
    </lineage>
</organism>
<reference evidence="1 2" key="1">
    <citation type="submission" date="2015-04" db="EMBL/GenBank/DDBJ databases">
        <authorList>
            <person name="Schouten J.T."/>
            <person name="Crockett J.T."/>
            <person name="Hodson T.S."/>
            <person name="Hyde J.R."/>
            <person name="Smith T.A."/>
            <person name="Merrill B.D."/>
            <person name="Crook M.B."/>
            <person name="Griffitts J.S."/>
            <person name="Burnett S.H."/>
            <person name="Grose J.H."/>
            <person name="Breakwell D.P."/>
        </authorList>
    </citation>
    <scope>NUCLEOTIDE SEQUENCE [LARGE SCALE GENOMIC DNA]</scope>
</reference>
<evidence type="ECO:0000313" key="1">
    <source>
        <dbReference type="EMBL" id="AKF12794.1"/>
    </source>
</evidence>
<name>A0A0F6YQN0_9CAUD</name>
<accession>A0A0F6YQN0</accession>
<evidence type="ECO:0000313" key="2">
    <source>
        <dbReference type="Proteomes" id="UP000221947"/>
    </source>
</evidence>
<dbReference type="Proteomes" id="UP000221947">
    <property type="component" value="Segment"/>
</dbReference>
<protein>
    <submittedName>
        <fullName evidence="1">Uncharacterized protein</fullName>
    </submittedName>
</protein>